<dbReference type="CDD" id="cd03225">
    <property type="entry name" value="ABC_cobalt_CbiO_domain1"/>
    <property type="match status" value="1"/>
</dbReference>
<dbReference type="RefSeq" id="WP_105185673.1">
    <property type="nucleotide sequence ID" value="NZ_BAAAGO010000022.1"/>
</dbReference>
<evidence type="ECO:0000313" key="6">
    <source>
        <dbReference type="EMBL" id="SPD86793.1"/>
    </source>
</evidence>
<accession>A0A2N9JGB8</accession>
<feature type="domain" description="ABC transporter" evidence="5">
    <location>
        <begin position="2"/>
        <end position="230"/>
    </location>
</feature>
<dbReference type="KEGG" id="mgg:MPLG2_1757"/>
<dbReference type="InterPro" id="IPR003593">
    <property type="entry name" value="AAA+_ATPase"/>
</dbReference>
<reference evidence="6 7" key="1">
    <citation type="submission" date="2018-02" db="EMBL/GenBank/DDBJ databases">
        <authorList>
            <person name="Cohen D.B."/>
            <person name="Kent A.D."/>
        </authorList>
    </citation>
    <scope>NUCLEOTIDE SEQUENCE [LARGE SCALE GENOMIC DNA]</scope>
    <source>
        <strain evidence="6">1</strain>
    </source>
</reference>
<dbReference type="InterPro" id="IPR050095">
    <property type="entry name" value="ECF_ABC_transporter_ATP-bd"/>
</dbReference>
<keyword evidence="6" id="KW-0378">Hydrolase</keyword>
<keyword evidence="2" id="KW-0813">Transport</keyword>
<dbReference type="SUPFAM" id="SSF52540">
    <property type="entry name" value="P-loop containing nucleoside triphosphate hydrolases"/>
    <property type="match status" value="1"/>
</dbReference>
<dbReference type="EC" id="3.6.3.-" evidence="6"/>
<sequence>MIALHGVTVAVPALTPPGTKTLLDGVSIDLAEHRIALIGANGSGKSTLLRLLNGLIVPTQGRVDVEGHDTRRDAAAVRRLVGFTFTDPLSQLVLPTPLDDVELSLRSRVRDREARQAQARAWLARYGLADVAERSIYDLSGGERQLAALVSVLAVQPSVLVCDEPTTLLDLRNRNLVAQVLADLPHQVIIATHDLELAAQSERVIVIDAGRVVADGDPETAIAAYRALLA</sequence>
<dbReference type="Pfam" id="PF00005">
    <property type="entry name" value="ABC_tran"/>
    <property type="match status" value="1"/>
</dbReference>
<evidence type="ECO:0000256" key="1">
    <source>
        <dbReference type="ARBA" id="ARBA00005417"/>
    </source>
</evidence>
<evidence type="ECO:0000256" key="3">
    <source>
        <dbReference type="ARBA" id="ARBA00022741"/>
    </source>
</evidence>
<dbReference type="InterPro" id="IPR027417">
    <property type="entry name" value="P-loop_NTPase"/>
</dbReference>
<dbReference type="GO" id="GO:0042626">
    <property type="term" value="F:ATPase-coupled transmembrane transporter activity"/>
    <property type="evidence" value="ECO:0007669"/>
    <property type="project" value="TreeGrafter"/>
</dbReference>
<dbReference type="PROSITE" id="PS50893">
    <property type="entry name" value="ABC_TRANSPORTER_2"/>
    <property type="match status" value="1"/>
</dbReference>
<dbReference type="PROSITE" id="PS00211">
    <property type="entry name" value="ABC_TRANSPORTER_1"/>
    <property type="match status" value="1"/>
</dbReference>
<dbReference type="GO" id="GO:0005524">
    <property type="term" value="F:ATP binding"/>
    <property type="evidence" value="ECO:0007669"/>
    <property type="project" value="UniProtKB-KW"/>
</dbReference>
<name>A0A2N9JGB8_9ACTN</name>
<evidence type="ECO:0000313" key="7">
    <source>
        <dbReference type="Proteomes" id="UP000238164"/>
    </source>
</evidence>
<gene>
    <name evidence="6" type="ORF">MPLG2_1757</name>
</gene>
<dbReference type="InterPro" id="IPR003439">
    <property type="entry name" value="ABC_transporter-like_ATP-bd"/>
</dbReference>
<dbReference type="PANTHER" id="PTHR43553:SF24">
    <property type="entry name" value="ENERGY-COUPLING FACTOR TRANSPORTER ATP-BINDING PROTEIN ECFA1"/>
    <property type="match status" value="1"/>
</dbReference>
<evidence type="ECO:0000259" key="5">
    <source>
        <dbReference type="PROSITE" id="PS50893"/>
    </source>
</evidence>
<protein>
    <submittedName>
        <fullName evidence="6">Putative enzyme</fullName>
        <ecNumber evidence="6">3.6.3.-</ecNumber>
    </submittedName>
</protein>
<organism evidence="6 7">
    <name type="scientific">Micropruina glycogenica</name>
    <dbReference type="NCBI Taxonomy" id="75385"/>
    <lineage>
        <taxon>Bacteria</taxon>
        <taxon>Bacillati</taxon>
        <taxon>Actinomycetota</taxon>
        <taxon>Actinomycetes</taxon>
        <taxon>Propionibacteriales</taxon>
        <taxon>Nocardioidaceae</taxon>
        <taxon>Micropruina</taxon>
    </lineage>
</organism>
<dbReference type="InterPro" id="IPR017871">
    <property type="entry name" value="ABC_transporter-like_CS"/>
</dbReference>
<keyword evidence="4" id="KW-0067">ATP-binding</keyword>
<dbReference type="GO" id="GO:0043190">
    <property type="term" value="C:ATP-binding cassette (ABC) transporter complex"/>
    <property type="evidence" value="ECO:0007669"/>
    <property type="project" value="TreeGrafter"/>
</dbReference>
<comment type="similarity">
    <text evidence="1">Belongs to the ABC transporter superfamily.</text>
</comment>
<dbReference type="InterPro" id="IPR015856">
    <property type="entry name" value="ABC_transpr_CbiO/EcfA_su"/>
</dbReference>
<dbReference type="Gene3D" id="3.40.50.300">
    <property type="entry name" value="P-loop containing nucleotide triphosphate hydrolases"/>
    <property type="match status" value="1"/>
</dbReference>
<evidence type="ECO:0000256" key="2">
    <source>
        <dbReference type="ARBA" id="ARBA00022448"/>
    </source>
</evidence>
<dbReference type="Proteomes" id="UP000238164">
    <property type="component" value="Chromosome 1"/>
</dbReference>
<dbReference type="OrthoDB" id="9806471at2"/>
<dbReference type="PANTHER" id="PTHR43553">
    <property type="entry name" value="HEAVY METAL TRANSPORTER"/>
    <property type="match status" value="1"/>
</dbReference>
<dbReference type="AlphaFoldDB" id="A0A2N9JGB8"/>
<keyword evidence="3" id="KW-0547">Nucleotide-binding</keyword>
<dbReference type="EMBL" id="LT985188">
    <property type="protein sequence ID" value="SPD86793.1"/>
    <property type="molecule type" value="Genomic_DNA"/>
</dbReference>
<dbReference type="SMART" id="SM00382">
    <property type="entry name" value="AAA"/>
    <property type="match status" value="1"/>
</dbReference>
<dbReference type="GO" id="GO:0016887">
    <property type="term" value="F:ATP hydrolysis activity"/>
    <property type="evidence" value="ECO:0007669"/>
    <property type="project" value="InterPro"/>
</dbReference>
<keyword evidence="7" id="KW-1185">Reference proteome</keyword>
<evidence type="ECO:0000256" key="4">
    <source>
        <dbReference type="ARBA" id="ARBA00022840"/>
    </source>
</evidence>
<proteinExistence type="inferred from homology"/>